<dbReference type="EMBL" id="VGJX01000662">
    <property type="protein sequence ID" value="MBM3275641.1"/>
    <property type="molecule type" value="Genomic_DNA"/>
</dbReference>
<evidence type="ECO:0000313" key="3">
    <source>
        <dbReference type="Proteomes" id="UP000703893"/>
    </source>
</evidence>
<sequence>MNTIAGFPAHPPRRRYSREEREGIVEQVRRLRSDGMTMSAVVAEVGVSQMTLAKWLKAANPAPAFLPVVVGPAPTSSAGLTVVTPSGYRIEGLTMDALLTLLGRLG</sequence>
<dbReference type="Proteomes" id="UP000703893">
    <property type="component" value="Unassembled WGS sequence"/>
</dbReference>
<dbReference type="Pfam" id="PF01527">
    <property type="entry name" value="HTH_Tnp_1"/>
    <property type="match status" value="1"/>
</dbReference>
<name>A0A937X8N7_9BACT</name>
<dbReference type="GO" id="GO:0004803">
    <property type="term" value="F:transposase activity"/>
    <property type="evidence" value="ECO:0007669"/>
    <property type="project" value="InterPro"/>
</dbReference>
<protein>
    <submittedName>
        <fullName evidence="2">Transposase</fullName>
    </submittedName>
</protein>
<reference evidence="2 3" key="1">
    <citation type="submission" date="2019-03" db="EMBL/GenBank/DDBJ databases">
        <title>Lake Tanganyika Metagenome-Assembled Genomes (MAGs).</title>
        <authorList>
            <person name="Tran P."/>
        </authorList>
    </citation>
    <scope>NUCLEOTIDE SEQUENCE [LARGE SCALE GENOMIC DNA]</scope>
    <source>
        <strain evidence="2">K_DeepCast_65m_m2_236</strain>
    </source>
</reference>
<accession>A0A937X8N7</accession>
<dbReference type="Gene3D" id="1.10.10.60">
    <property type="entry name" value="Homeodomain-like"/>
    <property type="match status" value="1"/>
</dbReference>
<evidence type="ECO:0000313" key="2">
    <source>
        <dbReference type="EMBL" id="MBM3275641.1"/>
    </source>
</evidence>
<evidence type="ECO:0000256" key="1">
    <source>
        <dbReference type="SAM" id="MobiDB-lite"/>
    </source>
</evidence>
<organism evidence="2 3">
    <name type="scientific">Candidatus Tanganyikabacteria bacterium</name>
    <dbReference type="NCBI Taxonomy" id="2961651"/>
    <lineage>
        <taxon>Bacteria</taxon>
        <taxon>Bacillati</taxon>
        <taxon>Candidatus Sericytochromatia</taxon>
        <taxon>Candidatus Tanganyikabacteria</taxon>
    </lineage>
</organism>
<dbReference type="InterPro" id="IPR002514">
    <property type="entry name" value="Transposase_8"/>
</dbReference>
<feature type="region of interest" description="Disordered" evidence="1">
    <location>
        <begin position="1"/>
        <end position="20"/>
    </location>
</feature>
<dbReference type="SUPFAM" id="SSF46689">
    <property type="entry name" value="Homeodomain-like"/>
    <property type="match status" value="1"/>
</dbReference>
<proteinExistence type="predicted"/>
<dbReference type="GO" id="GO:0006313">
    <property type="term" value="P:DNA transposition"/>
    <property type="evidence" value="ECO:0007669"/>
    <property type="project" value="InterPro"/>
</dbReference>
<dbReference type="InterPro" id="IPR009057">
    <property type="entry name" value="Homeodomain-like_sf"/>
</dbReference>
<dbReference type="GO" id="GO:0003677">
    <property type="term" value="F:DNA binding"/>
    <property type="evidence" value="ECO:0007669"/>
    <property type="project" value="InterPro"/>
</dbReference>
<dbReference type="AlphaFoldDB" id="A0A937X8N7"/>
<comment type="caution">
    <text evidence="2">The sequence shown here is derived from an EMBL/GenBank/DDBJ whole genome shotgun (WGS) entry which is preliminary data.</text>
</comment>
<gene>
    <name evidence="2" type="ORF">FJZ00_10840</name>
</gene>